<evidence type="ECO:0008006" key="5">
    <source>
        <dbReference type="Google" id="ProtNLM"/>
    </source>
</evidence>
<dbReference type="Gene3D" id="3.30.830.10">
    <property type="entry name" value="Metalloenzyme, LuxS/M16 peptidase-like"/>
    <property type="match status" value="2"/>
</dbReference>
<dbReference type="InterPro" id="IPR011765">
    <property type="entry name" value="Pept_M16_N"/>
</dbReference>
<accession>A0A0F9A0Y4</accession>
<feature type="non-terminal residue" evidence="4">
    <location>
        <position position="414"/>
    </location>
</feature>
<gene>
    <name evidence="4" type="ORF">LCGC14_2628880</name>
</gene>
<comment type="caution">
    <text evidence="4">The sequence shown here is derived from an EMBL/GenBank/DDBJ whole genome shotgun (WGS) entry which is preliminary data.</text>
</comment>
<dbReference type="PANTHER" id="PTHR11851">
    <property type="entry name" value="METALLOPROTEASE"/>
    <property type="match status" value="1"/>
</dbReference>
<dbReference type="Pfam" id="PF05193">
    <property type="entry name" value="Peptidase_M16_C"/>
    <property type="match status" value="1"/>
</dbReference>
<name>A0A0F9A0Y4_9ZZZZ</name>
<feature type="domain" description="Peptidase M16 N-terminal" evidence="2">
    <location>
        <begin position="38"/>
        <end position="184"/>
    </location>
</feature>
<comment type="similarity">
    <text evidence="1">Belongs to the peptidase M16 family.</text>
</comment>
<dbReference type="PANTHER" id="PTHR11851:SF49">
    <property type="entry name" value="MITOCHONDRIAL-PROCESSING PEPTIDASE SUBUNIT ALPHA"/>
    <property type="match status" value="1"/>
</dbReference>
<evidence type="ECO:0000259" key="3">
    <source>
        <dbReference type="Pfam" id="PF05193"/>
    </source>
</evidence>
<dbReference type="PROSITE" id="PS00143">
    <property type="entry name" value="INSULINASE"/>
    <property type="match status" value="1"/>
</dbReference>
<dbReference type="AlphaFoldDB" id="A0A0F9A0Y4"/>
<feature type="domain" description="Peptidase M16 C-terminal" evidence="3">
    <location>
        <begin position="192"/>
        <end position="371"/>
    </location>
</feature>
<reference evidence="4" key="1">
    <citation type="journal article" date="2015" name="Nature">
        <title>Complex archaea that bridge the gap between prokaryotes and eukaryotes.</title>
        <authorList>
            <person name="Spang A."/>
            <person name="Saw J.H."/>
            <person name="Jorgensen S.L."/>
            <person name="Zaremba-Niedzwiedzka K."/>
            <person name="Martijn J."/>
            <person name="Lind A.E."/>
            <person name="van Eijk R."/>
            <person name="Schleper C."/>
            <person name="Guy L."/>
            <person name="Ettema T.J."/>
        </authorList>
    </citation>
    <scope>NUCLEOTIDE SEQUENCE</scope>
</reference>
<dbReference type="GO" id="GO:0046872">
    <property type="term" value="F:metal ion binding"/>
    <property type="evidence" value="ECO:0007669"/>
    <property type="project" value="InterPro"/>
</dbReference>
<protein>
    <recommendedName>
        <fullName evidence="5">Peptidase M16 N-terminal domain-containing protein</fullName>
    </recommendedName>
</protein>
<dbReference type="InterPro" id="IPR011249">
    <property type="entry name" value="Metalloenz_LuxS/M16"/>
</dbReference>
<evidence type="ECO:0000259" key="2">
    <source>
        <dbReference type="Pfam" id="PF00675"/>
    </source>
</evidence>
<dbReference type="SUPFAM" id="SSF63411">
    <property type="entry name" value="LuxS/MPP-like metallohydrolase"/>
    <property type="match status" value="2"/>
</dbReference>
<sequence>MLKSRTIAFVAMLALASVSPARALGPKAIEHSLDNGLKVILAEDHSSPLVIFQVWYRVGARDEVSGRSGISHLLEHMMFKGTKKHGSKVFSRTIRKNGGVDNAFTSRDSTAYFQILPSLRAGLSLEFEADRMKNLLLKDKDVIAERNVVMEERRLRSEDKPQNALFELVTATAFSSHPYRRPIIGWMEDLRSIEKDDLMAHYKAYYSPDNAVIVAVGDFDSERLFKDIRKKFGKLKPLPRPRSHVSAEPPQRGQRRVTLKRTETRLPYVLAAYHVPPFPEEDSYALEVLAELLSGGKTSRLYKSIVRDRQMALEAFAEYAGMYKDPYLFLLGATATEGTDIYELERALYEQANMLSESPPDEIELQKVKNSIEAGYIMGLDSLYMQAMTIGMSEMLGGWRLKDEYIKKIRRVSA</sequence>
<dbReference type="InterPro" id="IPR007863">
    <property type="entry name" value="Peptidase_M16_C"/>
</dbReference>
<dbReference type="InterPro" id="IPR050361">
    <property type="entry name" value="MPP/UQCRC_Complex"/>
</dbReference>
<dbReference type="EMBL" id="LAZR01045038">
    <property type="protein sequence ID" value="KKL00084.1"/>
    <property type="molecule type" value="Genomic_DNA"/>
</dbReference>
<dbReference type="GO" id="GO:0004222">
    <property type="term" value="F:metalloendopeptidase activity"/>
    <property type="evidence" value="ECO:0007669"/>
    <property type="project" value="InterPro"/>
</dbReference>
<dbReference type="Pfam" id="PF00675">
    <property type="entry name" value="Peptidase_M16"/>
    <property type="match status" value="1"/>
</dbReference>
<evidence type="ECO:0000256" key="1">
    <source>
        <dbReference type="ARBA" id="ARBA00007261"/>
    </source>
</evidence>
<organism evidence="4">
    <name type="scientific">marine sediment metagenome</name>
    <dbReference type="NCBI Taxonomy" id="412755"/>
    <lineage>
        <taxon>unclassified sequences</taxon>
        <taxon>metagenomes</taxon>
        <taxon>ecological metagenomes</taxon>
    </lineage>
</organism>
<proteinExistence type="inferred from homology"/>
<dbReference type="GO" id="GO:0006508">
    <property type="term" value="P:proteolysis"/>
    <property type="evidence" value="ECO:0007669"/>
    <property type="project" value="InterPro"/>
</dbReference>
<dbReference type="InterPro" id="IPR001431">
    <property type="entry name" value="Pept_M16_Zn_BS"/>
</dbReference>
<evidence type="ECO:0000313" key="4">
    <source>
        <dbReference type="EMBL" id="KKL00084.1"/>
    </source>
</evidence>